<feature type="region of interest" description="Disordered" evidence="1">
    <location>
        <begin position="64"/>
        <end position="107"/>
    </location>
</feature>
<feature type="region of interest" description="Disordered" evidence="1">
    <location>
        <begin position="1"/>
        <end position="42"/>
    </location>
</feature>
<proteinExistence type="predicted"/>
<keyword evidence="3" id="KW-1185">Reference proteome</keyword>
<reference evidence="2" key="2">
    <citation type="submission" date="2023-06" db="EMBL/GenBank/DDBJ databases">
        <authorList>
            <person name="Swenson N.G."/>
            <person name="Wegrzyn J.L."/>
            <person name="Mcevoy S.L."/>
        </authorList>
    </citation>
    <scope>NUCLEOTIDE SEQUENCE</scope>
    <source>
        <strain evidence="2">NS2018</strain>
        <tissue evidence="2">Leaf</tissue>
    </source>
</reference>
<dbReference type="Proteomes" id="UP001168877">
    <property type="component" value="Unassembled WGS sequence"/>
</dbReference>
<name>A0AA39S265_ACESA</name>
<comment type="caution">
    <text evidence="2">The sequence shown here is derived from an EMBL/GenBank/DDBJ whole genome shotgun (WGS) entry which is preliminary data.</text>
</comment>
<gene>
    <name evidence="2" type="ORF">LWI29_028082</name>
</gene>
<accession>A0AA39S265</accession>
<evidence type="ECO:0000313" key="2">
    <source>
        <dbReference type="EMBL" id="KAK0582647.1"/>
    </source>
</evidence>
<dbReference type="PANTHER" id="PTHR33130">
    <property type="entry name" value="PUTATIVE (DUF1639)-RELATED"/>
    <property type="match status" value="1"/>
</dbReference>
<feature type="compositionally biased region" description="Basic and acidic residues" evidence="1">
    <location>
        <begin position="77"/>
        <end position="95"/>
    </location>
</feature>
<feature type="compositionally biased region" description="Polar residues" evidence="1">
    <location>
        <begin position="33"/>
        <end position="42"/>
    </location>
</feature>
<evidence type="ECO:0000313" key="3">
    <source>
        <dbReference type="Proteomes" id="UP001168877"/>
    </source>
</evidence>
<dbReference type="InterPro" id="IPR012438">
    <property type="entry name" value="DUF1639"/>
</dbReference>
<sequence length="253" mass="27927">MVFHSLVQRTETTPPPPPLLQQQPPVSMASPITVKSQQQQQSSLHNFVLPELKWTVSSNVNAYRSSRNYQSPPPPPRRNEAGSDSEKTEKKKSDADSASDGGRSKFVIRIRSKNSKVAVEADHVSAAEEAEYMVQKSWNFRPRKAVTKTKVNNNGYGSGGEVKIGGAAKATQGPTPSVKAPAAKNSEKPKFSISLTKEEIEEDFLAMTGSKPPRKAQKRARSVQKQLDYVFPGLWLDSITPDSYRVDDGRSKF</sequence>
<reference evidence="2" key="1">
    <citation type="journal article" date="2022" name="Plant J.">
        <title>Strategies of tolerance reflected in two North American maple genomes.</title>
        <authorList>
            <person name="McEvoy S.L."/>
            <person name="Sezen U.U."/>
            <person name="Trouern-Trend A."/>
            <person name="McMahon S.M."/>
            <person name="Schaberg P.G."/>
            <person name="Yang J."/>
            <person name="Wegrzyn J.L."/>
            <person name="Swenson N.G."/>
        </authorList>
    </citation>
    <scope>NUCLEOTIDE SEQUENCE</scope>
    <source>
        <strain evidence="2">NS2018</strain>
    </source>
</reference>
<protein>
    <submittedName>
        <fullName evidence="2">Uncharacterized protein</fullName>
    </submittedName>
</protein>
<feature type="region of interest" description="Disordered" evidence="1">
    <location>
        <begin position="167"/>
        <end position="191"/>
    </location>
</feature>
<evidence type="ECO:0000256" key="1">
    <source>
        <dbReference type="SAM" id="MobiDB-lite"/>
    </source>
</evidence>
<dbReference type="PANTHER" id="PTHR33130:SF40">
    <property type="entry name" value="CHROMOGRANIN (DUF1639)"/>
    <property type="match status" value="1"/>
</dbReference>
<organism evidence="2 3">
    <name type="scientific">Acer saccharum</name>
    <name type="common">Sugar maple</name>
    <dbReference type="NCBI Taxonomy" id="4024"/>
    <lineage>
        <taxon>Eukaryota</taxon>
        <taxon>Viridiplantae</taxon>
        <taxon>Streptophyta</taxon>
        <taxon>Embryophyta</taxon>
        <taxon>Tracheophyta</taxon>
        <taxon>Spermatophyta</taxon>
        <taxon>Magnoliopsida</taxon>
        <taxon>eudicotyledons</taxon>
        <taxon>Gunneridae</taxon>
        <taxon>Pentapetalae</taxon>
        <taxon>rosids</taxon>
        <taxon>malvids</taxon>
        <taxon>Sapindales</taxon>
        <taxon>Sapindaceae</taxon>
        <taxon>Hippocastanoideae</taxon>
        <taxon>Acereae</taxon>
        <taxon>Acer</taxon>
    </lineage>
</organism>
<dbReference type="Pfam" id="PF07797">
    <property type="entry name" value="DUF1639"/>
    <property type="match status" value="1"/>
</dbReference>
<dbReference type="AlphaFoldDB" id="A0AA39S265"/>
<dbReference type="EMBL" id="JAUESC010000384">
    <property type="protein sequence ID" value="KAK0582647.1"/>
    <property type="molecule type" value="Genomic_DNA"/>
</dbReference>